<proteinExistence type="predicted"/>
<comment type="caution">
    <text evidence="1">The sequence shown here is derived from an EMBL/GenBank/DDBJ whole genome shotgun (WGS) entry which is preliminary data.</text>
</comment>
<reference evidence="1 2" key="1">
    <citation type="submission" date="2017-09" db="EMBL/GenBank/DDBJ databases">
        <title>Comparative genomics of rhizobia isolated from Phaseolus vulgaris in China.</title>
        <authorList>
            <person name="Tong W."/>
        </authorList>
    </citation>
    <scope>NUCLEOTIDE SEQUENCE [LARGE SCALE GENOMIC DNA]</scope>
    <source>
        <strain evidence="1 2">PCH1</strain>
    </source>
</reference>
<gene>
    <name evidence="1" type="ORF">CO661_09855</name>
</gene>
<sequence>MIPRNNRSYVVATVPFEKLDELILACQQAAVLPTTLPRGGGWDSIEVPIPRLDLKLRLSSRVLLGQVRLDAIVPGPAVEIRLGGAIQRITAQLDLVEISSGQSLAQFSYSVSGRVAITGTIESRAGEKAMFFKLLRVWVTPDDSTVGVPTPWPELDLQHLFSRILDRGIRAELNLGGALERRIPVNTNLETRGLISRPLFLAHSFQNSAVRDDWLQHPVCLPAGGSPACNAGAPVNKQFMNTLAVFASRLNAPVPDPIVPLGGRDFQIDIGADLIREAIRQQFSDKRFHPDPITFGPFQYRIEVEADYQTIPHSDNAEFAFKATLGEYAWYPEIIFCRGWTYAPWGDKWYYDYPCGVRDAWMPVREQWIETGFSFTSDGLGNICVTRRHIGWSSRFDTWGTIYKFVIEYVLKSIPYIGWIFEIAFAVWDAIYLLVEVLALLVADLLDRLLPGEACGQINATFAVLPQISDRVTLQVGNAFVETKTNGISVAFDGTFASTP</sequence>
<name>A0A2A6M0I5_RHIFR</name>
<accession>A0A2A6M0I5</accession>
<dbReference type="RefSeq" id="WP_097586797.1">
    <property type="nucleotide sequence ID" value="NZ_NWTC01000006.1"/>
</dbReference>
<evidence type="ECO:0000313" key="1">
    <source>
        <dbReference type="EMBL" id="PDT48165.1"/>
    </source>
</evidence>
<evidence type="ECO:0000313" key="2">
    <source>
        <dbReference type="Proteomes" id="UP000220353"/>
    </source>
</evidence>
<organism evidence="1 2">
    <name type="scientific">Rhizobium fredii</name>
    <name type="common">Sinorhizobium fredii</name>
    <dbReference type="NCBI Taxonomy" id="380"/>
    <lineage>
        <taxon>Bacteria</taxon>
        <taxon>Pseudomonadati</taxon>
        <taxon>Pseudomonadota</taxon>
        <taxon>Alphaproteobacteria</taxon>
        <taxon>Hyphomicrobiales</taxon>
        <taxon>Rhizobiaceae</taxon>
        <taxon>Sinorhizobium/Ensifer group</taxon>
        <taxon>Sinorhizobium</taxon>
    </lineage>
</organism>
<dbReference type="EMBL" id="NWTC01000006">
    <property type="protein sequence ID" value="PDT48165.1"/>
    <property type="molecule type" value="Genomic_DNA"/>
</dbReference>
<dbReference type="AlphaFoldDB" id="A0A2A6M0I5"/>
<dbReference type="Proteomes" id="UP000220353">
    <property type="component" value="Unassembled WGS sequence"/>
</dbReference>
<protein>
    <submittedName>
        <fullName evidence="1">Uncharacterized protein</fullName>
    </submittedName>
</protein>